<organism evidence="2 3">
    <name type="scientific">Cronobacter phage vB_CsaM_GAP31</name>
    <dbReference type="NCBI Taxonomy" id="1141135"/>
    <lineage>
        <taxon>Viruses</taxon>
        <taxon>Duplodnaviria</taxon>
        <taxon>Heunggongvirae</taxon>
        <taxon>Uroviricota</taxon>
        <taxon>Caudoviricetes</taxon>
        <taxon>Vequintavirinae</taxon>
        <taxon>Seunavirus</taxon>
        <taxon>Seunavirus GAP31</taxon>
    </lineage>
</organism>
<evidence type="ECO:0000256" key="1">
    <source>
        <dbReference type="SAM" id="MobiDB-lite"/>
    </source>
</evidence>
<dbReference type="OrthoDB" id="25483at10239"/>
<keyword evidence="3" id="KW-1185">Reference proteome</keyword>
<dbReference type="RefSeq" id="YP_006986998.1">
    <property type="nucleotide sequence ID" value="NC_019400.1"/>
</dbReference>
<evidence type="ECO:0000313" key="2">
    <source>
        <dbReference type="EMBL" id="AFC21343.1"/>
    </source>
</evidence>
<reference evidence="2 3" key="1">
    <citation type="journal article" date="2012" name="J. Virol.">
        <title>Genome Sequence of Cronobacter sakazakii Myovirus vB_CsaM_GAP31.</title>
        <authorList>
            <person name="Abbasifar R."/>
            <person name="Kropinski A.M."/>
            <person name="Sabour P.M."/>
            <person name="Ackermann H.W."/>
            <person name="Alanis Villa A."/>
            <person name="Abbasifar A."/>
            <person name="Griffiths M.W."/>
        </authorList>
    </citation>
    <scope>NUCLEOTIDE SEQUENCE [LARGE SCALE GENOMIC DNA]</scope>
</reference>
<feature type="compositionally biased region" description="Acidic residues" evidence="1">
    <location>
        <begin position="110"/>
        <end position="119"/>
    </location>
</feature>
<dbReference type="Proteomes" id="UP000000458">
    <property type="component" value="Segment"/>
</dbReference>
<dbReference type="KEGG" id="vg:13993481"/>
<accession>K4F636</accession>
<sequence>MPRMPKIKVELKNTLPSDPAERNRLKKVIQEGVDAKIAQKDAASQFKDIVAVEKDSHNYDPKFIKTLVAAEFDRQYQAGKKRKDLEEQVEQMTEADILFGRGTPNVAQTEADDGEEGAE</sequence>
<feature type="region of interest" description="Disordered" evidence="1">
    <location>
        <begin position="95"/>
        <end position="119"/>
    </location>
</feature>
<evidence type="ECO:0000313" key="3">
    <source>
        <dbReference type="Proteomes" id="UP000000458"/>
    </source>
</evidence>
<dbReference type="GeneID" id="13993481"/>
<proteinExistence type="predicted"/>
<dbReference type="EMBL" id="JN882284">
    <property type="protein sequence ID" value="AFC21343.1"/>
    <property type="molecule type" value="Genomic_DNA"/>
</dbReference>
<protein>
    <submittedName>
        <fullName evidence="2">Uncharacterized protein</fullName>
    </submittedName>
</protein>
<name>K4F636_9CAUD</name>
<gene>
    <name evidence="2" type="ORF">GAP31_162</name>
</gene>